<protein>
    <submittedName>
        <fullName evidence="1">Uncharacterized protein</fullName>
    </submittedName>
</protein>
<dbReference type="Proteomes" id="UP000195570">
    <property type="component" value="Unassembled WGS sequence"/>
</dbReference>
<name>A0A1G4ICP9_TRYEQ</name>
<accession>A0A1G4ICP9</accession>
<gene>
    <name evidence="1" type="ORF">TEOVI_000137500</name>
</gene>
<evidence type="ECO:0000313" key="2">
    <source>
        <dbReference type="Proteomes" id="UP000195570"/>
    </source>
</evidence>
<dbReference type="EMBL" id="CZPT02001310">
    <property type="protein sequence ID" value="SCU69806.1"/>
    <property type="molecule type" value="Genomic_DNA"/>
</dbReference>
<dbReference type="GeneID" id="92375315"/>
<organism evidence="1 2">
    <name type="scientific">Trypanosoma equiperdum</name>
    <dbReference type="NCBI Taxonomy" id="5694"/>
    <lineage>
        <taxon>Eukaryota</taxon>
        <taxon>Discoba</taxon>
        <taxon>Euglenozoa</taxon>
        <taxon>Kinetoplastea</taxon>
        <taxon>Metakinetoplastina</taxon>
        <taxon>Trypanosomatida</taxon>
        <taxon>Trypanosomatidae</taxon>
        <taxon>Trypanosoma</taxon>
    </lineage>
</organism>
<comment type="caution">
    <text evidence="1">The sequence shown here is derived from an EMBL/GenBank/DDBJ whole genome shotgun (WGS) entry which is preliminary data.</text>
</comment>
<reference evidence="1" key="1">
    <citation type="submission" date="2016-09" db="EMBL/GenBank/DDBJ databases">
        <authorList>
            <person name="Hebert L."/>
            <person name="Moumen B."/>
        </authorList>
    </citation>
    <scope>NUCLEOTIDE SEQUENCE [LARGE SCALE GENOMIC DNA]</scope>
    <source>
        <strain evidence="1">OVI</strain>
    </source>
</reference>
<dbReference type="AlphaFoldDB" id="A0A1G4ICP9"/>
<proteinExistence type="predicted"/>
<keyword evidence="2" id="KW-1185">Reference proteome</keyword>
<sequence>MSVSPKRSLQASHSSTFVGKTVPSYVLSPVIEQHHLLWQWRTVLWRNRLHAVPFLLHWAPGVPAKQPFLHHTTAELILTSGQEVASAPAAANYRNSPHRFGELIVPSPAGGLHATISGQAGEVHPLTRWVDDLFDFPQQSAIPGEAVVNHEESISSTDSWRHVPSIYHNVVGCGLAELILAVDRLAALLARRHITLANACWAVLADSKADLKPFLRYSALDIEREVLVMAKAHEMINVSLGDAMRRPLLTIEDYPSMAGW</sequence>
<dbReference type="RefSeq" id="XP_067080710.1">
    <property type="nucleotide sequence ID" value="XM_067224609.1"/>
</dbReference>
<dbReference type="VEuPathDB" id="TriTrypDB:TEOVI_000137500"/>
<evidence type="ECO:0000313" key="1">
    <source>
        <dbReference type="EMBL" id="SCU69806.1"/>
    </source>
</evidence>